<gene>
    <name evidence="1" type="ORF">GCG54_00000328</name>
</gene>
<dbReference type="Proteomes" id="UP000613401">
    <property type="component" value="Unassembled WGS sequence"/>
</dbReference>
<sequence length="74" mass="8233">MNDFHPEWIWGDDAETTVFAQGYGNDRTIIFSFSLDASKPPTSLANHICACMHGIEVDDVSKSFEHSAAMREAL</sequence>
<evidence type="ECO:0000313" key="1">
    <source>
        <dbReference type="EMBL" id="KAF3798895.1"/>
    </source>
</evidence>
<name>A0A8H4C7V3_COLGL</name>
<proteinExistence type="predicted"/>
<organism evidence="1 2">
    <name type="scientific">Colletotrichum gloeosporioides</name>
    <name type="common">Anthracnose fungus</name>
    <name type="synonym">Glomerella cingulata</name>
    <dbReference type="NCBI Taxonomy" id="474922"/>
    <lineage>
        <taxon>Eukaryota</taxon>
        <taxon>Fungi</taxon>
        <taxon>Dikarya</taxon>
        <taxon>Ascomycota</taxon>
        <taxon>Pezizomycotina</taxon>
        <taxon>Sordariomycetes</taxon>
        <taxon>Hypocreomycetidae</taxon>
        <taxon>Glomerellales</taxon>
        <taxon>Glomerellaceae</taxon>
        <taxon>Colletotrichum</taxon>
        <taxon>Colletotrichum gloeosporioides species complex</taxon>
    </lineage>
</organism>
<reference evidence="1" key="1">
    <citation type="journal article" date="2020" name="Phytopathology">
        <title>Genome sequence and comparative analysis of Colletotrichum gloeosporioides isolated from Liriodendron leaves.</title>
        <authorList>
            <person name="Fu F.F."/>
            <person name="Hao Z."/>
            <person name="Wang P."/>
            <person name="Lu Y."/>
            <person name="Xue L.J."/>
            <person name="Wei G."/>
            <person name="Tian Y."/>
            <person name="Baishi H."/>
            <person name="Xu H."/>
            <person name="Shi J."/>
            <person name="Cheng T."/>
            <person name="Wang G."/>
            <person name="Yi Y."/>
            <person name="Chen J."/>
        </authorList>
    </citation>
    <scope>NUCLEOTIDE SEQUENCE</scope>
    <source>
        <strain evidence="1">Lc1</strain>
    </source>
</reference>
<accession>A0A8H4C7V3</accession>
<reference evidence="1" key="2">
    <citation type="submission" date="2020-03" db="EMBL/GenBank/DDBJ databases">
        <authorList>
            <person name="Fu F.-F."/>
            <person name="Chen J."/>
        </authorList>
    </citation>
    <scope>NUCLEOTIDE SEQUENCE</scope>
    <source>
        <strain evidence="1">Lc1</strain>
    </source>
</reference>
<dbReference type="RefSeq" id="XP_045258055.1">
    <property type="nucleotide sequence ID" value="XM_045400469.1"/>
</dbReference>
<evidence type="ECO:0000313" key="2">
    <source>
        <dbReference type="Proteomes" id="UP000613401"/>
    </source>
</evidence>
<protein>
    <submittedName>
        <fullName evidence="1">Uncharacterized protein</fullName>
    </submittedName>
</protein>
<comment type="caution">
    <text evidence="1">The sequence shown here is derived from an EMBL/GenBank/DDBJ whole genome shotgun (WGS) entry which is preliminary data.</text>
</comment>
<dbReference type="AlphaFoldDB" id="A0A8H4C7V3"/>
<dbReference type="EMBL" id="WVTB01000090">
    <property type="protein sequence ID" value="KAF3798895.1"/>
    <property type="molecule type" value="Genomic_DNA"/>
</dbReference>
<keyword evidence="2" id="KW-1185">Reference proteome</keyword>
<dbReference type="GeneID" id="69007501"/>